<proteinExistence type="predicted"/>
<sequence>MAQRAAKAWLERRRKNHERTASLAQLAAEELSSTRHRARLEHLVEGIGHQVGDQLEPLLAAKFGDLPEHEVAAALAAVTDVLAELDLSDDALLAADADPETLARRVRAGVAAPSGVPAGVGLSEGAERLFGVALDQACRYLVQVVRHLPAFQPRALAEVLTRASQQAAALDEVLARLPRTSLHAPTGTDTDDEFRDEYLRHLAATLDRLELLGLTMRHRPRLALSVAYLSLSVTGGDRRKPEHGLDGWFGGDLGHGGSLRVEAAIGGNDRTLVRGEAGSGKTTLLDWLAVTAAREAFTDRLAPWNGLVPLVVRLRRYADSPLPRPEQFLDHAASWLVGLMPPGWVHRVLRSGKALVLVDGVDEVPAGRRRLVREWLRDLVTAFPTARVVVTSRPAAADQRWLADAGFGSVLLDQLNPHDVRTFLRRWHEAARDAESLPCAPEDLPEAERRLLRQLGNRPHLRALAASPLLCAMLCALNLGRTSELPQSRMELYQAALTMLLDLRDAERQIAGMLTGTEKTVLLRDLAWRLTTANRSEFPRERAADFVARKLASMPTVDGEAPAILEHLLERSGVLREPVPGRVDFVHRTFQEYLAASEATEQEHIETLAGNAHLDTWRETIVMACGHGKRSQTKALLTQILDRADAEPRHARHLRLLAAACLETVTDVDAEVHSRIDTVIREKLVPPRSTKETRSLSSIGHRVLRYLPDTLEGLSDASATATVRAVALTGTAEAIPRLAAYAQDTRPSVQRELVGAWNYFDPERYADEVLADAPLPAGGIWLENPRLLPHLHRLKRLAAIGLLMQQSDVTFDDLRFLDSLPEVVEDLWVRVRGTADLRPLARQRLLRRVSVLNADGFTHPEALTGLTALEGLHWYENAGTHDLAFLRHLPPSLWALSLDVLAPDADLDRLTATSQLTELSFNGWPAEVSLAVLDRLPALGWLRLGWHTSPSVLDGIAAHLPNLRRLVLVGEVTANLAPVAAMSRLDVLFLSSWDLTEPVDVRPVRDMEVTLQISRRGRFVGLDELGPGVKISWLR</sequence>
<dbReference type="Pfam" id="PF22733">
    <property type="entry name" value="NNH1"/>
    <property type="match status" value="1"/>
</dbReference>
<keyword evidence="5" id="KW-1185">Reference proteome</keyword>
<dbReference type="GO" id="GO:0005524">
    <property type="term" value="F:ATP binding"/>
    <property type="evidence" value="ECO:0007669"/>
    <property type="project" value="UniProtKB-KW"/>
</dbReference>
<dbReference type="Proteomes" id="UP000272729">
    <property type="component" value="Unassembled WGS sequence"/>
</dbReference>
<evidence type="ECO:0000313" key="4">
    <source>
        <dbReference type="EMBL" id="RKT70353.1"/>
    </source>
</evidence>
<reference evidence="4 5" key="1">
    <citation type="submission" date="2018-10" db="EMBL/GenBank/DDBJ databases">
        <title>Sequencing the genomes of 1000 actinobacteria strains.</title>
        <authorList>
            <person name="Klenk H.-P."/>
        </authorList>
    </citation>
    <scope>NUCLEOTIDE SEQUENCE [LARGE SCALE GENOMIC DNA]</scope>
    <source>
        <strain evidence="4 5">DSM 43911</strain>
    </source>
</reference>
<dbReference type="AlphaFoldDB" id="A0A495XCN8"/>
<dbReference type="InterPro" id="IPR027417">
    <property type="entry name" value="P-loop_NTPase"/>
</dbReference>
<dbReference type="PROSITE" id="PS50837">
    <property type="entry name" value="NACHT"/>
    <property type="match status" value="1"/>
</dbReference>
<dbReference type="InterPro" id="IPR032675">
    <property type="entry name" value="LRR_dom_sf"/>
</dbReference>
<feature type="domain" description="NACHT" evidence="3">
    <location>
        <begin position="269"/>
        <end position="601"/>
    </location>
</feature>
<evidence type="ECO:0000256" key="1">
    <source>
        <dbReference type="ARBA" id="ARBA00022741"/>
    </source>
</evidence>
<gene>
    <name evidence="4" type="ORF">DFJ66_3613</name>
</gene>
<evidence type="ECO:0000259" key="3">
    <source>
        <dbReference type="PROSITE" id="PS50837"/>
    </source>
</evidence>
<dbReference type="EMBL" id="RBXR01000001">
    <property type="protein sequence ID" value="RKT70353.1"/>
    <property type="molecule type" value="Genomic_DNA"/>
</dbReference>
<dbReference type="SUPFAM" id="SSF52058">
    <property type="entry name" value="L domain-like"/>
    <property type="match status" value="1"/>
</dbReference>
<keyword evidence="1" id="KW-0547">Nucleotide-binding</keyword>
<dbReference type="Gene3D" id="3.40.50.300">
    <property type="entry name" value="P-loop containing nucleotide triphosphate hydrolases"/>
    <property type="match status" value="1"/>
</dbReference>
<evidence type="ECO:0000313" key="5">
    <source>
        <dbReference type="Proteomes" id="UP000272729"/>
    </source>
</evidence>
<accession>A0A495XCN8</accession>
<dbReference type="InterPro" id="IPR007111">
    <property type="entry name" value="NACHT_NTPase"/>
</dbReference>
<dbReference type="PANTHER" id="PTHR46844:SF1">
    <property type="entry name" value="SLR5058 PROTEIN"/>
    <property type="match status" value="1"/>
</dbReference>
<comment type="caution">
    <text evidence="4">The sequence shown here is derived from an EMBL/GenBank/DDBJ whole genome shotgun (WGS) entry which is preliminary data.</text>
</comment>
<evidence type="ECO:0000256" key="2">
    <source>
        <dbReference type="ARBA" id="ARBA00022840"/>
    </source>
</evidence>
<dbReference type="SUPFAM" id="SSF52540">
    <property type="entry name" value="P-loop containing nucleoside triphosphate hydrolases"/>
    <property type="match status" value="1"/>
</dbReference>
<dbReference type="InterPro" id="IPR054547">
    <property type="entry name" value="NNH1"/>
</dbReference>
<dbReference type="PANTHER" id="PTHR46844">
    <property type="entry name" value="SLR5058 PROTEIN"/>
    <property type="match status" value="1"/>
</dbReference>
<keyword evidence="2" id="KW-0067">ATP-binding</keyword>
<protein>
    <submittedName>
        <fullName evidence="4">NACHT domain-containing protein</fullName>
    </submittedName>
</protein>
<dbReference type="Pfam" id="PF05729">
    <property type="entry name" value="NACHT"/>
    <property type="match status" value="1"/>
</dbReference>
<organism evidence="4 5">
    <name type="scientific">Saccharothrix variisporea</name>
    <dbReference type="NCBI Taxonomy" id="543527"/>
    <lineage>
        <taxon>Bacteria</taxon>
        <taxon>Bacillati</taxon>
        <taxon>Actinomycetota</taxon>
        <taxon>Actinomycetes</taxon>
        <taxon>Pseudonocardiales</taxon>
        <taxon>Pseudonocardiaceae</taxon>
        <taxon>Saccharothrix</taxon>
    </lineage>
</organism>
<dbReference type="Gene3D" id="3.80.10.10">
    <property type="entry name" value="Ribonuclease Inhibitor"/>
    <property type="match status" value="1"/>
</dbReference>
<name>A0A495XCN8_9PSEU</name>